<evidence type="ECO:0000256" key="1">
    <source>
        <dbReference type="ARBA" id="ARBA00004635"/>
    </source>
</evidence>
<evidence type="ECO:0000313" key="11">
    <source>
        <dbReference type="EMBL" id="TXC85755.1"/>
    </source>
</evidence>
<feature type="transmembrane region" description="Helical" evidence="8">
    <location>
        <begin position="6"/>
        <end position="25"/>
    </location>
</feature>
<evidence type="ECO:0000256" key="2">
    <source>
        <dbReference type="ARBA" id="ARBA00007886"/>
    </source>
</evidence>
<dbReference type="Pfam" id="PF05504">
    <property type="entry name" value="Spore_GerAC"/>
    <property type="match status" value="1"/>
</dbReference>
<dbReference type="PANTHER" id="PTHR35789:SF1">
    <property type="entry name" value="SPORE GERMINATION PROTEIN B3"/>
    <property type="match status" value="1"/>
</dbReference>
<dbReference type="InterPro" id="IPR057336">
    <property type="entry name" value="GerAC_N"/>
</dbReference>
<name>A0A5C6VPT7_9BACI</name>
<dbReference type="PANTHER" id="PTHR35789">
    <property type="entry name" value="SPORE GERMINATION PROTEIN B3"/>
    <property type="match status" value="1"/>
</dbReference>
<dbReference type="InterPro" id="IPR008844">
    <property type="entry name" value="Spore_GerAC-like"/>
</dbReference>
<dbReference type="GO" id="GO:0009847">
    <property type="term" value="P:spore germination"/>
    <property type="evidence" value="ECO:0007669"/>
    <property type="project" value="InterPro"/>
</dbReference>
<evidence type="ECO:0000256" key="5">
    <source>
        <dbReference type="ARBA" id="ARBA00023136"/>
    </source>
</evidence>
<proteinExistence type="inferred from homology"/>
<dbReference type="OrthoDB" id="9816067at2"/>
<evidence type="ECO:0000259" key="9">
    <source>
        <dbReference type="Pfam" id="PF05504"/>
    </source>
</evidence>
<dbReference type="Gene3D" id="3.30.300.210">
    <property type="entry name" value="Nutrient germinant receptor protein C, domain 3"/>
    <property type="match status" value="1"/>
</dbReference>
<dbReference type="AlphaFoldDB" id="A0A5C6VPT7"/>
<dbReference type="NCBIfam" id="TIGR02887">
    <property type="entry name" value="spore_ger_x_C"/>
    <property type="match status" value="1"/>
</dbReference>
<evidence type="ECO:0000256" key="7">
    <source>
        <dbReference type="ARBA" id="ARBA00023288"/>
    </source>
</evidence>
<evidence type="ECO:0000256" key="4">
    <source>
        <dbReference type="ARBA" id="ARBA00022729"/>
    </source>
</evidence>
<evidence type="ECO:0000256" key="6">
    <source>
        <dbReference type="ARBA" id="ARBA00023139"/>
    </source>
</evidence>
<feature type="domain" description="Spore germination protein N-terminal" evidence="10">
    <location>
        <begin position="27"/>
        <end position="200"/>
    </location>
</feature>
<keyword evidence="4" id="KW-0732">Signal</keyword>
<keyword evidence="8" id="KW-1133">Transmembrane helix</keyword>
<sequence length="398" mass="44858">MKHSKIVFIIMFISLIAFFVIGNTVESQLINKLAIVSAIGVDVDEEQYVVSVQVVSPSSDQKGASEELGAVVYKEKGRTITEAFRKLNTSISRTLFFDDTDLLILQDKLLETKGITDITDYLILNPLVSSNIEILVSKDVTANTILRTVTPIQKVSALRIKEIVANNQLNSGTSFKMYPSNVQNDLLNNIKQTALPYITIQGDIEKGLKKENIEEYSPSTTFKLSGMAVFKENKLIGFLDDKESMIYSMFQKKITRTLLTVTCPNPDEEDKFVGLNVTDLNSKITFEESTKPTFTVDVKVEGEIRESQCSKSVDYPNLDKIKKRYEDEMKKDIEQLITKSKEMNSDFIGFGKSIYLANPKKWEELVKNWDQSYKESTIKINVDVNIPLTGDSMSNVSP</sequence>
<evidence type="ECO:0000256" key="8">
    <source>
        <dbReference type="SAM" id="Phobius"/>
    </source>
</evidence>
<dbReference type="Proteomes" id="UP000321363">
    <property type="component" value="Unassembled WGS sequence"/>
</dbReference>
<dbReference type="EMBL" id="VOQF01000016">
    <property type="protein sequence ID" value="TXC85755.1"/>
    <property type="molecule type" value="Genomic_DNA"/>
</dbReference>
<reference evidence="11 12" key="1">
    <citation type="journal article" date="2005" name="Int. J. Syst. Evol. Microbiol.">
        <title>Bacillus litoralis sp. nov., isolated from a tidal flat of the Yellow Sea in Korea.</title>
        <authorList>
            <person name="Yoon J.H."/>
            <person name="Oh T.K."/>
        </authorList>
    </citation>
    <scope>NUCLEOTIDE SEQUENCE [LARGE SCALE GENOMIC DNA]</scope>
    <source>
        <strain evidence="11 12">SW-211</strain>
    </source>
</reference>
<dbReference type="Pfam" id="PF25198">
    <property type="entry name" value="Spore_GerAC_N"/>
    <property type="match status" value="1"/>
</dbReference>
<dbReference type="GO" id="GO:0016020">
    <property type="term" value="C:membrane"/>
    <property type="evidence" value="ECO:0007669"/>
    <property type="project" value="UniProtKB-SubCell"/>
</dbReference>
<keyword evidence="8" id="KW-0812">Transmembrane</keyword>
<comment type="similarity">
    <text evidence="2">Belongs to the GerABKC lipoprotein family.</text>
</comment>
<evidence type="ECO:0000313" key="12">
    <source>
        <dbReference type="Proteomes" id="UP000321363"/>
    </source>
</evidence>
<keyword evidence="6" id="KW-0564">Palmitate</keyword>
<accession>A0A5C6VPT7</accession>
<dbReference type="RefSeq" id="WP_146950384.1">
    <property type="nucleotide sequence ID" value="NZ_VOQF01000016.1"/>
</dbReference>
<keyword evidence="7" id="KW-0449">Lipoprotein</keyword>
<comment type="caution">
    <text evidence="11">The sequence shown here is derived from an EMBL/GenBank/DDBJ whole genome shotgun (WGS) entry which is preliminary data.</text>
</comment>
<feature type="domain" description="Spore germination GerAC-like C-terminal" evidence="9">
    <location>
        <begin position="225"/>
        <end position="389"/>
    </location>
</feature>
<dbReference type="Gene3D" id="6.20.190.10">
    <property type="entry name" value="Nutrient germinant receptor protein C, domain 1"/>
    <property type="match status" value="1"/>
</dbReference>
<evidence type="ECO:0000259" key="10">
    <source>
        <dbReference type="Pfam" id="PF25198"/>
    </source>
</evidence>
<keyword evidence="12" id="KW-1185">Reference proteome</keyword>
<keyword evidence="5 8" id="KW-0472">Membrane</keyword>
<keyword evidence="3" id="KW-0309">Germination</keyword>
<dbReference type="InterPro" id="IPR046953">
    <property type="entry name" value="Spore_GerAC-like_C"/>
</dbReference>
<protein>
    <submittedName>
        <fullName evidence="11">Ger(X)C family spore germination protein</fullName>
    </submittedName>
</protein>
<gene>
    <name evidence="11" type="ORF">FS935_19830</name>
</gene>
<organism evidence="11 12">
    <name type="scientific">Metabacillus litoralis</name>
    <dbReference type="NCBI Taxonomy" id="152268"/>
    <lineage>
        <taxon>Bacteria</taxon>
        <taxon>Bacillati</taxon>
        <taxon>Bacillota</taxon>
        <taxon>Bacilli</taxon>
        <taxon>Bacillales</taxon>
        <taxon>Bacillaceae</taxon>
        <taxon>Metabacillus</taxon>
    </lineage>
</organism>
<dbReference type="InterPro" id="IPR038501">
    <property type="entry name" value="Spore_GerAC_C_sf"/>
</dbReference>
<comment type="subcellular location">
    <subcellularLocation>
        <location evidence="1">Membrane</location>
        <topology evidence="1">Lipid-anchor</topology>
    </subcellularLocation>
</comment>
<evidence type="ECO:0000256" key="3">
    <source>
        <dbReference type="ARBA" id="ARBA00022544"/>
    </source>
</evidence>